<reference evidence="2" key="1">
    <citation type="journal article" date="2019" name="Int. J. Syst. Evol. Microbiol.">
        <title>The Global Catalogue of Microorganisms (GCM) 10K type strain sequencing project: providing services to taxonomists for standard genome sequencing and annotation.</title>
        <authorList>
            <consortium name="The Broad Institute Genomics Platform"/>
            <consortium name="The Broad Institute Genome Sequencing Center for Infectious Disease"/>
            <person name="Wu L."/>
            <person name="Ma J."/>
        </authorList>
    </citation>
    <scope>NUCLEOTIDE SEQUENCE [LARGE SCALE GENOMIC DNA]</scope>
    <source>
        <strain evidence="2">KCTC 42087</strain>
    </source>
</reference>
<name>A0ABW1A1U6_9ACTN</name>
<evidence type="ECO:0000313" key="1">
    <source>
        <dbReference type="EMBL" id="MFC5748431.1"/>
    </source>
</evidence>
<protein>
    <submittedName>
        <fullName evidence="1">Uncharacterized protein</fullName>
    </submittedName>
</protein>
<dbReference type="RefSeq" id="WP_378284096.1">
    <property type="nucleotide sequence ID" value="NZ_JBHSON010000032.1"/>
</dbReference>
<gene>
    <name evidence="1" type="ORF">ACFPZN_22655</name>
</gene>
<dbReference type="EMBL" id="JBHSON010000032">
    <property type="protein sequence ID" value="MFC5748431.1"/>
    <property type="molecule type" value="Genomic_DNA"/>
</dbReference>
<dbReference type="Proteomes" id="UP001596074">
    <property type="component" value="Unassembled WGS sequence"/>
</dbReference>
<sequence length="119" mass="13529">MTDRVKDAEIPVLRHQVTALERQLDTAGVRFTGPDRALLAALLYRSFPASLRRMRLLERPETVLQLSGISLNLDERDLAQGSIDSFDLLEVALLERRLEGLRVPKVSTSLHRRLLVLQM</sequence>
<proteinExistence type="predicted"/>
<accession>A0ABW1A1U6</accession>
<organism evidence="1 2">
    <name type="scientific">Actinomadura rugatobispora</name>
    <dbReference type="NCBI Taxonomy" id="1994"/>
    <lineage>
        <taxon>Bacteria</taxon>
        <taxon>Bacillati</taxon>
        <taxon>Actinomycetota</taxon>
        <taxon>Actinomycetes</taxon>
        <taxon>Streptosporangiales</taxon>
        <taxon>Thermomonosporaceae</taxon>
        <taxon>Actinomadura</taxon>
    </lineage>
</organism>
<evidence type="ECO:0000313" key="2">
    <source>
        <dbReference type="Proteomes" id="UP001596074"/>
    </source>
</evidence>
<keyword evidence="2" id="KW-1185">Reference proteome</keyword>
<comment type="caution">
    <text evidence="1">The sequence shown here is derived from an EMBL/GenBank/DDBJ whole genome shotgun (WGS) entry which is preliminary data.</text>
</comment>